<proteinExistence type="predicted"/>
<evidence type="ECO:0000313" key="2">
    <source>
        <dbReference type="EMBL" id="ARU01363.1"/>
    </source>
</evidence>
<accession>A0A1Y0ECR7</accession>
<dbReference type="EC" id="3.1.1.5" evidence="2"/>
<dbReference type="STRING" id="1122181.GCA_000382265_02392"/>
<dbReference type="InterPro" id="IPR051044">
    <property type="entry name" value="MAG_DAG_Lipase"/>
</dbReference>
<reference evidence="2 3" key="1">
    <citation type="submission" date="2017-05" db="EMBL/GenBank/DDBJ databases">
        <title>Genome Sequence of Loktanella vestfoldensis Strain SMR4r Isolated from a Culture of the Diatom Skeletonema marinoi.</title>
        <authorList>
            <person name="Topel M."/>
            <person name="Pinder M.I.M."/>
            <person name="Johansson O.N."/>
            <person name="Kourtchenko O."/>
            <person name="Godhe A."/>
            <person name="Clarke A.K."/>
        </authorList>
    </citation>
    <scope>NUCLEOTIDE SEQUENCE [LARGE SCALE GENOMIC DNA]</scope>
    <source>
        <strain evidence="2 3">SMR4r</strain>
    </source>
</reference>
<evidence type="ECO:0000259" key="1">
    <source>
        <dbReference type="Pfam" id="PF12146"/>
    </source>
</evidence>
<dbReference type="Gene3D" id="3.40.50.1820">
    <property type="entry name" value="alpha/beta hydrolase"/>
    <property type="match status" value="1"/>
</dbReference>
<dbReference type="GO" id="GO:0004622">
    <property type="term" value="F:phosphatidylcholine lysophospholipase activity"/>
    <property type="evidence" value="ECO:0007669"/>
    <property type="project" value="UniProtKB-EC"/>
</dbReference>
<dbReference type="InterPro" id="IPR022742">
    <property type="entry name" value="Hydrolase_4"/>
</dbReference>
<protein>
    <submittedName>
        <fullName evidence="2">Lysophospholipase L2</fullName>
        <ecNumber evidence="2">3.1.1.5</ecNumber>
    </submittedName>
</protein>
<dbReference type="InterPro" id="IPR029058">
    <property type="entry name" value="AB_hydrolase_fold"/>
</dbReference>
<dbReference type="KEGG" id="lvs:LOKVESSMR4R_02053"/>
<evidence type="ECO:0000313" key="3">
    <source>
        <dbReference type="Proteomes" id="UP000195273"/>
    </source>
</evidence>
<dbReference type="OrthoDB" id="9788260at2"/>
<dbReference type="EMBL" id="CP021431">
    <property type="protein sequence ID" value="ARU01363.1"/>
    <property type="molecule type" value="Genomic_DNA"/>
</dbReference>
<gene>
    <name evidence="2" type="primary">pldB</name>
    <name evidence="2" type="ORF">LOKVESSMR4R_02053</name>
</gene>
<sequence>MAAAAPFFDDIANGPAGGAAHWLTTSDKRRIRAGHWPVAGAKGSVLIFPGRTEYIEKYGITAQALTAAGYSVLAVDWRGQGLSDRLIADPRLGHIGDFADYQRDVAAVLAHAAALDLPRPYFLLAHSMGGCIGLRALINGLDVNAVMFSAPMWGIQMPRATRSFAWSLSTLSLPLKCDEKLVPGQSATSYPLQQPFAGNMLTSDPAIYAALRQQVATHPALGLGGPTLRWLNKSLQEMRDLSRLPAPAIPCLTFLGSHESIVDPAAIRSRMARWPGGLLHEIKGGQHEMLMDNRDMRDSVTAKTIAHFDAHP</sequence>
<organism evidence="2 3">
    <name type="scientific">Yoonia vestfoldensis</name>
    <dbReference type="NCBI Taxonomy" id="245188"/>
    <lineage>
        <taxon>Bacteria</taxon>
        <taxon>Pseudomonadati</taxon>
        <taxon>Pseudomonadota</taxon>
        <taxon>Alphaproteobacteria</taxon>
        <taxon>Rhodobacterales</taxon>
        <taxon>Paracoccaceae</taxon>
        <taxon>Yoonia</taxon>
    </lineage>
</organism>
<dbReference type="Proteomes" id="UP000195273">
    <property type="component" value="Chromosome"/>
</dbReference>
<dbReference type="RefSeq" id="WP_087208083.1">
    <property type="nucleotide sequence ID" value="NZ_CP021431.1"/>
</dbReference>
<dbReference type="SUPFAM" id="SSF53474">
    <property type="entry name" value="alpha/beta-Hydrolases"/>
    <property type="match status" value="1"/>
</dbReference>
<feature type="domain" description="Serine aminopeptidase S33" evidence="1">
    <location>
        <begin position="41"/>
        <end position="293"/>
    </location>
</feature>
<dbReference type="Pfam" id="PF12146">
    <property type="entry name" value="Hydrolase_4"/>
    <property type="match status" value="1"/>
</dbReference>
<keyword evidence="3" id="KW-1185">Reference proteome</keyword>
<dbReference type="AlphaFoldDB" id="A0A1Y0ECR7"/>
<name>A0A1Y0ECR7_9RHOB</name>
<keyword evidence="2" id="KW-0378">Hydrolase</keyword>
<dbReference type="PANTHER" id="PTHR11614">
    <property type="entry name" value="PHOSPHOLIPASE-RELATED"/>
    <property type="match status" value="1"/>
</dbReference>